<organism evidence="3 4">
    <name type="scientific">Bifidobacterium vespertilionis</name>
    <dbReference type="NCBI Taxonomy" id="2562524"/>
    <lineage>
        <taxon>Bacteria</taxon>
        <taxon>Bacillati</taxon>
        <taxon>Actinomycetota</taxon>
        <taxon>Actinomycetes</taxon>
        <taxon>Bifidobacteriales</taxon>
        <taxon>Bifidobacteriaceae</taxon>
        <taxon>Bifidobacterium</taxon>
    </lineage>
</organism>
<keyword evidence="5" id="KW-1185">Reference proteome</keyword>
<dbReference type="EMBL" id="RZNZ01000001">
    <property type="protein sequence ID" value="KAA8822437.1"/>
    <property type="molecule type" value="Genomic_DNA"/>
</dbReference>
<gene>
    <name evidence="3" type="ORF">EM848_01440</name>
    <name evidence="2" type="ORF">EMO90_00085</name>
</gene>
<name>A0A5J5DZU1_9BIFI</name>
<evidence type="ECO:0000313" key="5">
    <source>
        <dbReference type="Proteomes" id="UP000374630"/>
    </source>
</evidence>
<dbReference type="RefSeq" id="WP_150353235.1">
    <property type="nucleotide sequence ID" value="NZ_RZNZ01000001.1"/>
</dbReference>
<sequence>MNANDERIPYPDSAKRNASIGMIVVRGMPQRAGLVASVTDVVRALGIRNLFFGVWDCVFVGLIGAACVWGLMFVGAGGSSLWSDVGLGRFCVLMFLVSPFLYECVHLLIMFKERDCHTLDVLRACKWSFRRIAAVRMLTFGAVSVVLDTACGIGIALMISARVSAMTILGVSFSSLFLFALGQLAVDAHCSWPVSAAIMPAVWLLVSVAGWWFAAELVVWLERLPSLVCLGIGIAAGILYCASLNRYGAASLAKASYRARGEHGQALRPAF</sequence>
<feature type="transmembrane region" description="Helical" evidence="1">
    <location>
        <begin position="163"/>
        <end position="182"/>
    </location>
</feature>
<feature type="transmembrane region" description="Helical" evidence="1">
    <location>
        <begin position="225"/>
        <end position="244"/>
    </location>
</feature>
<dbReference type="EMBL" id="RZOA01000002">
    <property type="protein sequence ID" value="KAA8824501.1"/>
    <property type="molecule type" value="Genomic_DNA"/>
</dbReference>
<feature type="transmembrane region" description="Helical" evidence="1">
    <location>
        <begin position="194"/>
        <end position="213"/>
    </location>
</feature>
<keyword evidence="1" id="KW-0472">Membrane</keyword>
<comment type="caution">
    <text evidence="3">The sequence shown here is derived from an EMBL/GenBank/DDBJ whole genome shotgun (WGS) entry which is preliminary data.</text>
</comment>
<evidence type="ECO:0000313" key="2">
    <source>
        <dbReference type="EMBL" id="KAA8822437.1"/>
    </source>
</evidence>
<feature type="transmembrane region" description="Helical" evidence="1">
    <location>
        <begin position="87"/>
        <end position="111"/>
    </location>
</feature>
<proteinExistence type="predicted"/>
<dbReference type="AlphaFoldDB" id="A0A5J5DZU1"/>
<dbReference type="Proteomes" id="UP000345527">
    <property type="component" value="Unassembled WGS sequence"/>
</dbReference>
<evidence type="ECO:0000313" key="4">
    <source>
        <dbReference type="Proteomes" id="UP000345527"/>
    </source>
</evidence>
<dbReference type="Proteomes" id="UP000374630">
    <property type="component" value="Unassembled WGS sequence"/>
</dbReference>
<reference evidence="4 5" key="1">
    <citation type="journal article" date="2019" name="Syst. Appl. Microbiol.">
        <title>Characterization of Bifidobacterium species in feaces of the Egyptian fruit bat: Description of B. vespertilionis sp. nov. and B. rousetti sp. nov.</title>
        <authorList>
            <person name="Modesto M."/>
            <person name="Satti M."/>
            <person name="Watanabe K."/>
            <person name="Puglisi E."/>
            <person name="Morelli L."/>
            <person name="Huang C.-H."/>
            <person name="Liou J.-S."/>
            <person name="Miyashita M."/>
            <person name="Tamura T."/>
            <person name="Saito S."/>
            <person name="Mori K."/>
            <person name="Huang L."/>
            <person name="Sciavilla P."/>
            <person name="Sandri C."/>
            <person name="Spiezio C."/>
            <person name="Vitali F."/>
            <person name="Cavalieri D."/>
            <person name="Perpetuini G."/>
            <person name="Tofalo R."/>
            <person name="Bonetti A."/>
            <person name="Arita M."/>
            <person name="Mattarelli P."/>
        </authorList>
    </citation>
    <scope>NUCLEOTIDE SEQUENCE [LARGE SCALE GENOMIC DNA]</scope>
    <source>
        <strain evidence="2 5">RST16</strain>
        <strain evidence="3 4">RST8</strain>
    </source>
</reference>
<evidence type="ECO:0000313" key="3">
    <source>
        <dbReference type="EMBL" id="KAA8824501.1"/>
    </source>
</evidence>
<protein>
    <submittedName>
        <fullName evidence="3">Uncharacterized protein</fullName>
    </submittedName>
</protein>
<feature type="transmembrane region" description="Helical" evidence="1">
    <location>
        <begin position="132"/>
        <end position="157"/>
    </location>
</feature>
<feature type="transmembrane region" description="Helical" evidence="1">
    <location>
        <begin position="50"/>
        <end position="75"/>
    </location>
</feature>
<keyword evidence="1" id="KW-1133">Transmembrane helix</keyword>
<accession>A0A5J5DZU1</accession>
<keyword evidence="1" id="KW-0812">Transmembrane</keyword>
<dbReference type="OrthoDB" id="3231060at2"/>
<evidence type="ECO:0000256" key="1">
    <source>
        <dbReference type="SAM" id="Phobius"/>
    </source>
</evidence>